<name>A0A6A6RRG3_9PLEO</name>
<accession>A0A6A6RRG3</accession>
<proteinExistence type="predicted"/>
<reference evidence="1" key="1">
    <citation type="journal article" date="2020" name="Stud. Mycol.">
        <title>101 Dothideomycetes genomes: a test case for predicting lifestyles and emergence of pathogens.</title>
        <authorList>
            <person name="Haridas S."/>
            <person name="Albert R."/>
            <person name="Binder M."/>
            <person name="Bloem J."/>
            <person name="Labutti K."/>
            <person name="Salamov A."/>
            <person name="Andreopoulos B."/>
            <person name="Baker S."/>
            <person name="Barry K."/>
            <person name="Bills G."/>
            <person name="Bluhm B."/>
            <person name="Cannon C."/>
            <person name="Castanera R."/>
            <person name="Culley D."/>
            <person name="Daum C."/>
            <person name="Ezra D."/>
            <person name="Gonzalez J."/>
            <person name="Henrissat B."/>
            <person name="Kuo A."/>
            <person name="Liang C."/>
            <person name="Lipzen A."/>
            <person name="Lutzoni F."/>
            <person name="Magnuson J."/>
            <person name="Mondo S."/>
            <person name="Nolan M."/>
            <person name="Ohm R."/>
            <person name="Pangilinan J."/>
            <person name="Park H.-J."/>
            <person name="Ramirez L."/>
            <person name="Alfaro M."/>
            <person name="Sun H."/>
            <person name="Tritt A."/>
            <person name="Yoshinaga Y."/>
            <person name="Zwiers L.-H."/>
            <person name="Turgeon B."/>
            <person name="Goodwin S."/>
            <person name="Spatafora J."/>
            <person name="Crous P."/>
            <person name="Grigoriev I."/>
        </authorList>
    </citation>
    <scope>NUCLEOTIDE SEQUENCE</scope>
    <source>
        <strain evidence="1">CBS 473.64</strain>
    </source>
</reference>
<sequence length="114" mass="12155">MTMARSTKNAGREDAVTVQSAFLGCVRVGRRMVNSGGRCVLVASEPIRYTSTGTYPVGVAAPWSPTVYTFPPNIYHLACSIHLQVGPLYPDDARGSDRLSASSLSRVVFGFTGA</sequence>
<evidence type="ECO:0000313" key="2">
    <source>
        <dbReference type="Proteomes" id="UP000799753"/>
    </source>
</evidence>
<dbReference type="PROSITE" id="PS51257">
    <property type="entry name" value="PROKAR_LIPOPROTEIN"/>
    <property type="match status" value="1"/>
</dbReference>
<organism evidence="1 2">
    <name type="scientific">Massarina eburnea CBS 473.64</name>
    <dbReference type="NCBI Taxonomy" id="1395130"/>
    <lineage>
        <taxon>Eukaryota</taxon>
        <taxon>Fungi</taxon>
        <taxon>Dikarya</taxon>
        <taxon>Ascomycota</taxon>
        <taxon>Pezizomycotina</taxon>
        <taxon>Dothideomycetes</taxon>
        <taxon>Pleosporomycetidae</taxon>
        <taxon>Pleosporales</taxon>
        <taxon>Massarineae</taxon>
        <taxon>Massarinaceae</taxon>
        <taxon>Massarina</taxon>
    </lineage>
</organism>
<evidence type="ECO:0000313" key="1">
    <source>
        <dbReference type="EMBL" id="KAF2637211.1"/>
    </source>
</evidence>
<protein>
    <submittedName>
        <fullName evidence="1">Uncharacterized protein</fullName>
    </submittedName>
</protein>
<gene>
    <name evidence="1" type="ORF">P280DRAFT_112089</name>
</gene>
<dbReference type="EMBL" id="MU006794">
    <property type="protein sequence ID" value="KAF2637211.1"/>
    <property type="molecule type" value="Genomic_DNA"/>
</dbReference>
<keyword evidence="2" id="KW-1185">Reference proteome</keyword>
<dbReference type="Proteomes" id="UP000799753">
    <property type="component" value="Unassembled WGS sequence"/>
</dbReference>
<dbReference type="AlphaFoldDB" id="A0A6A6RRG3"/>